<sequence length="113" mass="12383">MKILRDVLSKVPADDLLNTVGHFIFTINTLTRMPELAPDVRRISWRARADMVLAETEARIEKYSANAEIVRRKLAAREAMAEADGHTGGDAQGGDAEEANSDGEQQDASAIEM</sequence>
<protein>
    <submittedName>
        <fullName evidence="2">Uncharacterized protein</fullName>
    </submittedName>
</protein>
<evidence type="ECO:0000256" key="1">
    <source>
        <dbReference type="SAM" id="MobiDB-lite"/>
    </source>
</evidence>
<feature type="region of interest" description="Disordered" evidence="1">
    <location>
        <begin position="78"/>
        <end position="113"/>
    </location>
</feature>
<comment type="caution">
    <text evidence="2">The sequence shown here is derived from an EMBL/GenBank/DDBJ whole genome shotgun (WGS) entry which is preliminary data.</text>
</comment>
<organism evidence="2 3">
    <name type="scientific">Neofusicoccum ribis</name>
    <dbReference type="NCBI Taxonomy" id="45134"/>
    <lineage>
        <taxon>Eukaryota</taxon>
        <taxon>Fungi</taxon>
        <taxon>Dikarya</taxon>
        <taxon>Ascomycota</taxon>
        <taxon>Pezizomycotina</taxon>
        <taxon>Dothideomycetes</taxon>
        <taxon>Dothideomycetes incertae sedis</taxon>
        <taxon>Botryosphaeriales</taxon>
        <taxon>Botryosphaeriaceae</taxon>
        <taxon>Neofusicoccum</taxon>
    </lineage>
</organism>
<proteinExistence type="predicted"/>
<evidence type="ECO:0000313" key="2">
    <source>
        <dbReference type="EMBL" id="KAL1615753.1"/>
    </source>
</evidence>
<accession>A0ABR3SBI4</accession>
<keyword evidence="3" id="KW-1185">Reference proteome</keyword>
<feature type="compositionally biased region" description="Acidic residues" evidence="1">
    <location>
        <begin position="95"/>
        <end position="105"/>
    </location>
</feature>
<dbReference type="EMBL" id="JAJVDC020000296">
    <property type="protein sequence ID" value="KAL1615753.1"/>
    <property type="molecule type" value="Genomic_DNA"/>
</dbReference>
<name>A0ABR3SBI4_9PEZI</name>
<reference evidence="2 3" key="1">
    <citation type="submission" date="2024-02" db="EMBL/GenBank/DDBJ databases">
        <title>De novo assembly and annotation of 12 fungi associated with fruit tree decline syndrome in Ontario, Canada.</title>
        <authorList>
            <person name="Sulman M."/>
            <person name="Ellouze W."/>
            <person name="Ilyukhin E."/>
        </authorList>
    </citation>
    <scope>NUCLEOTIDE SEQUENCE [LARGE SCALE GENOMIC DNA]</scope>
    <source>
        <strain evidence="2 3">M1-105</strain>
    </source>
</reference>
<feature type="compositionally biased region" description="Basic and acidic residues" evidence="1">
    <location>
        <begin position="78"/>
        <end position="87"/>
    </location>
</feature>
<gene>
    <name evidence="2" type="ORF">SLS56_011698</name>
</gene>
<dbReference type="Proteomes" id="UP001521116">
    <property type="component" value="Unassembled WGS sequence"/>
</dbReference>
<evidence type="ECO:0000313" key="3">
    <source>
        <dbReference type="Proteomes" id="UP001521116"/>
    </source>
</evidence>